<name>A0ABR8EIX4_9CYAN</name>
<evidence type="ECO:0008006" key="3">
    <source>
        <dbReference type="Google" id="ProtNLM"/>
    </source>
</evidence>
<evidence type="ECO:0000313" key="2">
    <source>
        <dbReference type="Proteomes" id="UP000641954"/>
    </source>
</evidence>
<dbReference type="Proteomes" id="UP000641954">
    <property type="component" value="Unassembled WGS sequence"/>
</dbReference>
<accession>A0ABR8EIX4</accession>
<keyword evidence="2" id="KW-1185">Reference proteome</keyword>
<gene>
    <name evidence="1" type="ORF">H6G72_23220</name>
</gene>
<comment type="caution">
    <text evidence="1">The sequence shown here is derived from an EMBL/GenBank/DDBJ whole genome shotgun (WGS) entry which is preliminary data.</text>
</comment>
<dbReference type="EMBL" id="JACJSK010000044">
    <property type="protein sequence ID" value="MBD2546693.1"/>
    <property type="molecule type" value="Genomic_DNA"/>
</dbReference>
<reference evidence="1 2" key="1">
    <citation type="journal article" date="2020" name="ISME J.">
        <title>Comparative genomics reveals insights into cyanobacterial evolution and habitat adaptation.</title>
        <authorList>
            <person name="Chen M.Y."/>
            <person name="Teng W.K."/>
            <person name="Zhao L."/>
            <person name="Hu C.X."/>
            <person name="Zhou Y.K."/>
            <person name="Han B.P."/>
            <person name="Song L.R."/>
            <person name="Shu W.S."/>
        </authorList>
    </citation>
    <scope>NUCLEOTIDE SEQUENCE [LARGE SCALE GENOMIC DNA]</scope>
    <source>
        <strain evidence="1 2">FACHB-1370</strain>
    </source>
</reference>
<evidence type="ECO:0000313" key="1">
    <source>
        <dbReference type="EMBL" id="MBD2546693.1"/>
    </source>
</evidence>
<protein>
    <recommendedName>
        <fullName evidence="3">Secreted protein</fullName>
    </recommendedName>
</protein>
<proteinExistence type="predicted"/>
<organism evidence="1 2">
    <name type="scientific">Planktothricoides raciborskii FACHB-1370</name>
    <dbReference type="NCBI Taxonomy" id="2949576"/>
    <lineage>
        <taxon>Bacteria</taxon>
        <taxon>Bacillati</taxon>
        <taxon>Cyanobacteriota</taxon>
        <taxon>Cyanophyceae</taxon>
        <taxon>Oscillatoriophycideae</taxon>
        <taxon>Oscillatoriales</taxon>
        <taxon>Oscillatoriaceae</taxon>
        <taxon>Planktothricoides</taxon>
    </lineage>
</organism>
<sequence length="79" mass="9003">MCISQWFTAVFFLTEPRLGEAFRRGAIAEHNPSDYMAIRPYNIFSSRGEWPFAPTRRNALPLQVLVVYSMGNCCNVSLS</sequence>
<dbReference type="RefSeq" id="WP_190879972.1">
    <property type="nucleotide sequence ID" value="NZ_JACJSK010000044.1"/>
</dbReference>